<dbReference type="AlphaFoldDB" id="A0A5B8RG86"/>
<organism evidence="4">
    <name type="scientific">uncultured organism</name>
    <dbReference type="NCBI Taxonomy" id="155900"/>
    <lineage>
        <taxon>unclassified sequences</taxon>
        <taxon>environmental samples</taxon>
    </lineage>
</organism>
<dbReference type="Pfam" id="PF01564">
    <property type="entry name" value="Spermine_synth"/>
    <property type="match status" value="1"/>
</dbReference>
<feature type="domain" description="PABS" evidence="3">
    <location>
        <begin position="45"/>
        <end position="282"/>
    </location>
</feature>
<dbReference type="InterPro" id="IPR035246">
    <property type="entry name" value="Spermidine_synt_N"/>
</dbReference>
<evidence type="ECO:0000313" key="4">
    <source>
        <dbReference type="EMBL" id="QEA06514.1"/>
    </source>
</evidence>
<dbReference type="InterPro" id="IPR030373">
    <property type="entry name" value="PABS_CS"/>
</dbReference>
<evidence type="ECO:0000256" key="2">
    <source>
        <dbReference type="ARBA" id="ARBA00022679"/>
    </source>
</evidence>
<dbReference type="NCBIfam" id="NF002010">
    <property type="entry name" value="PRK00811.1"/>
    <property type="match status" value="1"/>
</dbReference>
<dbReference type="Gene3D" id="3.40.50.150">
    <property type="entry name" value="Vaccinia Virus protein VP39"/>
    <property type="match status" value="1"/>
</dbReference>
<evidence type="ECO:0000259" key="3">
    <source>
        <dbReference type="PROSITE" id="PS51006"/>
    </source>
</evidence>
<protein>
    <submittedName>
        <fullName evidence="4">Polyamine aminopropyltransferase</fullName>
        <ecNumber evidence="4">2.5.1.16</ecNumber>
    </submittedName>
</protein>
<dbReference type="HAMAP" id="MF_00198">
    <property type="entry name" value="Spermidine_synth"/>
    <property type="match status" value="1"/>
</dbReference>
<dbReference type="PROSITE" id="PS51006">
    <property type="entry name" value="PABS_2"/>
    <property type="match status" value="1"/>
</dbReference>
<dbReference type="Gene3D" id="2.30.140.10">
    <property type="entry name" value="Spermidine synthase, tetramerisation domain"/>
    <property type="match status" value="1"/>
</dbReference>
<accession>A0A5B8RG86</accession>
<dbReference type="PANTHER" id="PTHR11558">
    <property type="entry name" value="SPERMIDINE/SPERMINE SYNTHASE"/>
    <property type="match status" value="1"/>
</dbReference>
<dbReference type="CDD" id="cd02440">
    <property type="entry name" value="AdoMet_MTases"/>
    <property type="match status" value="1"/>
</dbReference>
<dbReference type="GO" id="GO:0004766">
    <property type="term" value="F:spermidine synthase activity"/>
    <property type="evidence" value="ECO:0007669"/>
    <property type="project" value="UniProtKB-EC"/>
</dbReference>
<dbReference type="EC" id="2.5.1.16" evidence="4"/>
<dbReference type="InterPro" id="IPR037163">
    <property type="entry name" value="Spermidine_synt_N_sf"/>
</dbReference>
<comment type="similarity">
    <text evidence="1">Belongs to the spermidine/spermine synthase family.</text>
</comment>
<gene>
    <name evidence="4" type="primary">speE_3</name>
    <name evidence="4" type="ORF">KBTEX_02854</name>
</gene>
<reference evidence="4" key="1">
    <citation type="submission" date="2019-06" db="EMBL/GenBank/DDBJ databases">
        <authorList>
            <person name="Murdoch R.W."/>
            <person name="Fathepure B."/>
        </authorList>
    </citation>
    <scope>NUCLEOTIDE SEQUENCE</scope>
</reference>
<dbReference type="PROSITE" id="PS01330">
    <property type="entry name" value="PABS_1"/>
    <property type="match status" value="1"/>
</dbReference>
<dbReference type="Pfam" id="PF17284">
    <property type="entry name" value="Spermine_synt_N"/>
    <property type="match status" value="1"/>
</dbReference>
<dbReference type="InterPro" id="IPR029063">
    <property type="entry name" value="SAM-dependent_MTases_sf"/>
</dbReference>
<dbReference type="SUPFAM" id="SSF53335">
    <property type="entry name" value="S-adenosyl-L-methionine-dependent methyltransferases"/>
    <property type="match status" value="1"/>
</dbReference>
<name>A0A5B8RG86_9ZZZZ</name>
<proteinExistence type="inferred from homology"/>
<dbReference type="GO" id="GO:0008295">
    <property type="term" value="P:spermidine biosynthetic process"/>
    <property type="evidence" value="ECO:0007669"/>
    <property type="project" value="TreeGrafter"/>
</dbReference>
<keyword evidence="2 4" id="KW-0808">Transferase</keyword>
<dbReference type="InterPro" id="IPR001045">
    <property type="entry name" value="Spermi_synthase"/>
</dbReference>
<evidence type="ECO:0000256" key="1">
    <source>
        <dbReference type="ARBA" id="ARBA00007867"/>
    </source>
</evidence>
<dbReference type="InterPro" id="IPR030374">
    <property type="entry name" value="PABS"/>
</dbReference>
<dbReference type="EMBL" id="MN079148">
    <property type="protein sequence ID" value="QEA06514.1"/>
    <property type="molecule type" value="Genomic_DNA"/>
</dbReference>
<dbReference type="PANTHER" id="PTHR11558:SF11">
    <property type="entry name" value="SPERMIDINE SYNTHASE"/>
    <property type="match status" value="1"/>
</dbReference>
<dbReference type="NCBIfam" id="TIGR00417">
    <property type="entry name" value="speE"/>
    <property type="match status" value="1"/>
</dbReference>
<sequence length="330" mass="36260">MAQAGTGYAAEAADTVRSLGEWLLRVGTSKLPPTIHREPPMSLDDQWFSEAFESEGVAFSLRVHRKLLDERTRYQHIQVFETSHWGNVLTLDGCVMLTTRDNFLYHEMMAHPALFTHADPRRVLIIGGGDCGTLREVLRHPGVERAVLVDIDEGVTRASERFFPELTEANGDPRAELRFTDGVAYVRDTPADSFDVVIIDSTDPVGFAEGLFGAPFLREVHRVLDDGGLVMQQSESPLFHADTLIRDLHGALAEAGFDQRVTLPFPVPSYPGGWWSATLAGRGTPVYGFREADVAARPFSTRYYDAGTHHGALAPPPFCAGVFHPTASAG</sequence>